<proteinExistence type="predicted"/>
<keyword evidence="2" id="KW-1185">Reference proteome</keyword>
<dbReference type="EMBL" id="JATAAI010000002">
    <property type="protein sequence ID" value="KAK1747387.1"/>
    <property type="molecule type" value="Genomic_DNA"/>
</dbReference>
<organism evidence="1 2">
    <name type="scientific">Skeletonema marinoi</name>
    <dbReference type="NCBI Taxonomy" id="267567"/>
    <lineage>
        <taxon>Eukaryota</taxon>
        <taxon>Sar</taxon>
        <taxon>Stramenopiles</taxon>
        <taxon>Ochrophyta</taxon>
        <taxon>Bacillariophyta</taxon>
        <taxon>Coscinodiscophyceae</taxon>
        <taxon>Thalassiosirophycidae</taxon>
        <taxon>Thalassiosirales</taxon>
        <taxon>Skeletonemataceae</taxon>
        <taxon>Skeletonema</taxon>
        <taxon>Skeletonema marinoi-dohrnii complex</taxon>
    </lineage>
</organism>
<protein>
    <submittedName>
        <fullName evidence="1">Uncharacterized protein</fullName>
    </submittedName>
</protein>
<reference evidence="1" key="1">
    <citation type="submission" date="2023-06" db="EMBL/GenBank/DDBJ databases">
        <title>Survivors Of The Sea: Transcriptome response of Skeletonema marinoi to long-term dormancy.</title>
        <authorList>
            <person name="Pinder M.I.M."/>
            <person name="Kourtchenko O."/>
            <person name="Robertson E.K."/>
            <person name="Larsson T."/>
            <person name="Maumus F."/>
            <person name="Osuna-Cruz C.M."/>
            <person name="Vancaester E."/>
            <person name="Stenow R."/>
            <person name="Vandepoele K."/>
            <person name="Ploug H."/>
            <person name="Bruchert V."/>
            <person name="Godhe A."/>
            <person name="Topel M."/>
        </authorList>
    </citation>
    <scope>NUCLEOTIDE SEQUENCE</scope>
    <source>
        <strain evidence="1">R05AC</strain>
    </source>
</reference>
<sequence length="61" mass="6756">MFKLLHGGGGSGAGRRRDVFKAFEKKLQEDRAAKGQPHEINTDSGGFFSRLRGSKYMIPES</sequence>
<accession>A0AAD9DHI2</accession>
<gene>
    <name evidence="1" type="ORF">QTG54_001350</name>
</gene>
<evidence type="ECO:0000313" key="1">
    <source>
        <dbReference type="EMBL" id="KAK1747387.1"/>
    </source>
</evidence>
<comment type="caution">
    <text evidence="1">The sequence shown here is derived from an EMBL/GenBank/DDBJ whole genome shotgun (WGS) entry which is preliminary data.</text>
</comment>
<name>A0AAD9DHI2_9STRA</name>
<evidence type="ECO:0000313" key="2">
    <source>
        <dbReference type="Proteomes" id="UP001224775"/>
    </source>
</evidence>
<dbReference type="AlphaFoldDB" id="A0AAD9DHI2"/>
<dbReference type="Proteomes" id="UP001224775">
    <property type="component" value="Unassembled WGS sequence"/>
</dbReference>